<comment type="similarity">
    <text evidence="6">Belongs to the protoporphyrinogen/coproporphyrinogen oxidase family. Coproporphyrinogen III oxidase subfamily.</text>
</comment>
<keyword evidence="9" id="KW-1185">Reference proteome</keyword>
<accession>A0A345UG09</accession>
<dbReference type="Proteomes" id="UP000254808">
    <property type="component" value="Chromosome"/>
</dbReference>
<dbReference type="Pfam" id="PF01593">
    <property type="entry name" value="Amino_oxidase"/>
    <property type="match status" value="1"/>
</dbReference>
<reference evidence="8 9" key="1">
    <citation type="submission" date="2018-03" db="EMBL/GenBank/DDBJ databases">
        <title>Phenotypic and genomic properties of Cyclonatronum proteinivorum gen. nov., sp. nov., a haloalkaliphilic bacteroidete from soda lakes possessing Na+-translocating rhodopsin.</title>
        <authorList>
            <person name="Toshchakov S.V."/>
            <person name="Korzhenkov A."/>
            <person name="Samarov N.I."/>
            <person name="Kublanov I.V."/>
            <person name="Muntyan M.S."/>
            <person name="Sorokin D.Y."/>
        </authorList>
    </citation>
    <scope>NUCLEOTIDE SEQUENCE [LARGE SCALE GENOMIC DNA]</scope>
    <source>
        <strain evidence="8 9">Omega</strain>
    </source>
</reference>
<dbReference type="NCBIfam" id="TIGR00562">
    <property type="entry name" value="proto_IX_ox"/>
    <property type="match status" value="1"/>
</dbReference>
<dbReference type="EC" id="1.3.3.15" evidence="6"/>
<feature type="domain" description="Amine oxidase" evidence="7">
    <location>
        <begin position="14"/>
        <end position="455"/>
    </location>
</feature>
<name>A0A345UG09_9BACT</name>
<comment type="function">
    <text evidence="6">Involved in coproporphyrin-dependent heme b biosynthesis. Catalyzes the oxidation of coproporphyrinogen III to coproporphyrin III.</text>
</comment>
<gene>
    <name evidence="8" type="ORF">CYPRO_0123</name>
</gene>
<dbReference type="GO" id="GO:0006783">
    <property type="term" value="P:heme biosynthetic process"/>
    <property type="evidence" value="ECO:0007669"/>
    <property type="project" value="UniProtKB-UniRule"/>
</dbReference>
<dbReference type="InterPro" id="IPR002937">
    <property type="entry name" value="Amino_oxidase"/>
</dbReference>
<dbReference type="SUPFAM" id="SSF54373">
    <property type="entry name" value="FAD-linked reductases, C-terminal domain"/>
    <property type="match status" value="1"/>
</dbReference>
<dbReference type="OrthoDB" id="9805195at2"/>
<protein>
    <recommendedName>
        <fullName evidence="6">Coproporphyrinogen III oxidase</fullName>
        <ecNumber evidence="6">1.3.3.15</ecNumber>
    </recommendedName>
</protein>
<keyword evidence="5 6" id="KW-0350">Heme biosynthesis</keyword>
<organism evidence="8 9">
    <name type="scientific">Cyclonatronum proteinivorum</name>
    <dbReference type="NCBI Taxonomy" id="1457365"/>
    <lineage>
        <taxon>Bacteria</taxon>
        <taxon>Pseudomonadati</taxon>
        <taxon>Balneolota</taxon>
        <taxon>Balneolia</taxon>
        <taxon>Balneolales</taxon>
        <taxon>Cyclonatronaceae</taxon>
        <taxon>Cyclonatronum</taxon>
    </lineage>
</organism>
<keyword evidence="2 6" id="KW-0285">Flavoprotein</keyword>
<dbReference type="KEGG" id="cprv:CYPRO_0123"/>
<evidence type="ECO:0000256" key="4">
    <source>
        <dbReference type="ARBA" id="ARBA00023002"/>
    </source>
</evidence>
<dbReference type="SUPFAM" id="SSF51905">
    <property type="entry name" value="FAD/NAD(P)-binding domain"/>
    <property type="match status" value="1"/>
</dbReference>
<dbReference type="InterPro" id="IPR004572">
    <property type="entry name" value="Protoporphyrinogen_oxidase"/>
</dbReference>
<dbReference type="EMBL" id="CP027806">
    <property type="protein sequence ID" value="AXI99410.1"/>
    <property type="molecule type" value="Genomic_DNA"/>
</dbReference>
<comment type="cofactor">
    <cofactor evidence="1 6">
        <name>FAD</name>
        <dbReference type="ChEBI" id="CHEBI:57692"/>
    </cofactor>
</comment>
<dbReference type="AlphaFoldDB" id="A0A345UG09"/>
<evidence type="ECO:0000256" key="2">
    <source>
        <dbReference type="ARBA" id="ARBA00022630"/>
    </source>
</evidence>
<keyword evidence="6" id="KW-0963">Cytoplasm</keyword>
<evidence type="ECO:0000313" key="8">
    <source>
        <dbReference type="EMBL" id="AXI99410.1"/>
    </source>
</evidence>
<comment type="subcellular location">
    <subcellularLocation>
        <location evidence="6">Cytoplasm</location>
    </subcellularLocation>
</comment>
<dbReference type="Gene3D" id="1.10.3110.10">
    <property type="entry name" value="protoporphyrinogen ix oxidase, domain 3"/>
    <property type="match status" value="1"/>
</dbReference>
<comment type="pathway">
    <text evidence="6">Porphyrin-containing compound metabolism; protoheme biosynthesis.</text>
</comment>
<dbReference type="InterPro" id="IPR050464">
    <property type="entry name" value="Zeta_carotene_desat/Oxidored"/>
</dbReference>
<comment type="catalytic activity">
    <reaction evidence="6">
        <text>coproporphyrinogen III + 3 O2 = coproporphyrin III + 3 H2O2</text>
        <dbReference type="Rhea" id="RHEA:43436"/>
        <dbReference type="ChEBI" id="CHEBI:15379"/>
        <dbReference type="ChEBI" id="CHEBI:16240"/>
        <dbReference type="ChEBI" id="CHEBI:57309"/>
        <dbReference type="ChEBI" id="CHEBI:131725"/>
        <dbReference type="EC" id="1.3.3.15"/>
    </reaction>
</comment>
<dbReference type="GO" id="GO:0004729">
    <property type="term" value="F:oxygen-dependent protoporphyrinogen oxidase activity"/>
    <property type="evidence" value="ECO:0007669"/>
    <property type="project" value="UniProtKB-UniRule"/>
</dbReference>
<dbReference type="Gene3D" id="3.90.660.20">
    <property type="entry name" value="Protoporphyrinogen oxidase, mitochondrial, domain 2"/>
    <property type="match status" value="1"/>
</dbReference>
<proteinExistence type="inferred from homology"/>
<dbReference type="GO" id="GO:0005737">
    <property type="term" value="C:cytoplasm"/>
    <property type="evidence" value="ECO:0007669"/>
    <property type="project" value="UniProtKB-SubCell"/>
</dbReference>
<keyword evidence="4 6" id="KW-0560">Oxidoreductase</keyword>
<keyword evidence="3 6" id="KW-0274">FAD</keyword>
<dbReference type="UniPathway" id="UPA00252"/>
<evidence type="ECO:0000256" key="6">
    <source>
        <dbReference type="RuleBase" id="RU364052"/>
    </source>
</evidence>
<sequence length="463" mass="51677">MQLRCNTLIAGAGISGLTAAFYITQKDPETFVLFDGNKPGGAISTLHRDGWTLETGPNTIVLTNTYLNKLIADLNLEPELLTADRVAGNRFIVRNKTLIPLPGGPGAFLKTPLFSTKAKLRLFAEPFIKRGTNPDESLANFVRRRLGEEFLTYAINPFVAGVYAGNPENLSARLAFPMLTVLEQKYGSLIKGQFRIKPEDRKPGDLPRAKAPMVTFKQGNQTLTDRMAAALGDRLKPQSRITRITKHVGTDARFEIETQSGNLYRCQQLLLTLPLHALRNVSWEGFGNENPAKLLPEVTHPPLNVVHLGFRREAVRHPLDGFGMLIPEAENMQILGCLFNSSLFPDRTPDDKQFVLLTCFIGGSRNPDFAMESEADVYRRVLEDISQLLGTRGEPALKHLTRWPKAIPQYSTSYQQVYEALERMEQKHSGLHFLGNFRNGIAVPDCVRNAMRFAENFTPATTT</sequence>
<evidence type="ECO:0000256" key="3">
    <source>
        <dbReference type="ARBA" id="ARBA00022827"/>
    </source>
</evidence>
<evidence type="ECO:0000256" key="5">
    <source>
        <dbReference type="ARBA" id="ARBA00023133"/>
    </source>
</evidence>
<evidence type="ECO:0000259" key="7">
    <source>
        <dbReference type="Pfam" id="PF01593"/>
    </source>
</evidence>
<dbReference type="RefSeq" id="WP_114982653.1">
    <property type="nucleotide sequence ID" value="NZ_CP027806.1"/>
</dbReference>
<dbReference type="PANTHER" id="PTHR42923:SF3">
    <property type="entry name" value="PROTOPORPHYRINOGEN OXIDASE"/>
    <property type="match status" value="1"/>
</dbReference>
<evidence type="ECO:0000313" key="9">
    <source>
        <dbReference type="Proteomes" id="UP000254808"/>
    </source>
</evidence>
<dbReference type="PANTHER" id="PTHR42923">
    <property type="entry name" value="PROTOPORPHYRINOGEN OXIDASE"/>
    <property type="match status" value="1"/>
</dbReference>
<dbReference type="Gene3D" id="3.50.50.60">
    <property type="entry name" value="FAD/NAD(P)-binding domain"/>
    <property type="match status" value="1"/>
</dbReference>
<evidence type="ECO:0000256" key="1">
    <source>
        <dbReference type="ARBA" id="ARBA00001974"/>
    </source>
</evidence>
<dbReference type="InterPro" id="IPR036188">
    <property type="entry name" value="FAD/NAD-bd_sf"/>
</dbReference>